<sequence>MTEPTTATATAATGATATAVPAAGAADGPGEWQATHIYYAANPRPLLLDCVRPLVASLEADGLLADYFFINYWLEGPHLRLRIRPARPGAADEVRERTEAAVARFLAERPALYQVDSGFLNEFYNKLFEIEFSTVAREQYTDDEGRMNLQPNNSYRAVPYAPEYGKYGGPAGIDLAEWHFRRSSDLVIDALATKNLHLRTVLLGTSSQLMTVMAATFLPDREAVADYMEDYYHFWHRAFPDTGFIGSTEYDRRFTDVAPQLDAWYTRVRAAVTEADAAGPGTPTAGLPAFLAGWADHCRELRDRVVGLAREGKLVFRAPHEESEQVVTDPRDALVRLLSPYLHMTNNRLHVTIQDEAYLSHMLARTLTEYPALRAAAAGADGTEAGTA</sequence>
<protein>
    <submittedName>
        <fullName evidence="2">Lantibiotic biosynthesis protein</fullName>
    </submittedName>
</protein>
<organism evidence="2 3">
    <name type="scientific">Streptomyces lonarensis</name>
    <dbReference type="NCBI Taxonomy" id="700599"/>
    <lineage>
        <taxon>Bacteria</taxon>
        <taxon>Bacillati</taxon>
        <taxon>Actinomycetota</taxon>
        <taxon>Actinomycetes</taxon>
        <taxon>Kitasatosporales</taxon>
        <taxon>Streptomycetaceae</taxon>
        <taxon>Streptomyces</taxon>
    </lineage>
</organism>
<evidence type="ECO:0000313" key="2">
    <source>
        <dbReference type="EMBL" id="NJQ07566.1"/>
    </source>
</evidence>
<proteinExistence type="predicted"/>
<evidence type="ECO:0000313" key="3">
    <source>
        <dbReference type="Proteomes" id="UP000578686"/>
    </source>
</evidence>
<dbReference type="Proteomes" id="UP000578686">
    <property type="component" value="Unassembled WGS sequence"/>
</dbReference>
<dbReference type="RefSeq" id="WP_167972679.1">
    <property type="nucleotide sequence ID" value="NZ_JAAVJD010000172.1"/>
</dbReference>
<dbReference type="Pfam" id="PF14028">
    <property type="entry name" value="Lant_dehydr_C"/>
    <property type="match status" value="1"/>
</dbReference>
<name>A0A7X6D3L0_9ACTN</name>
<gene>
    <name evidence="2" type="ORF">HCN56_18755</name>
</gene>
<evidence type="ECO:0000259" key="1">
    <source>
        <dbReference type="Pfam" id="PF14028"/>
    </source>
</evidence>
<dbReference type="AlphaFoldDB" id="A0A7X6D3L0"/>
<dbReference type="InterPro" id="IPR023809">
    <property type="entry name" value="Thiopep_bacteriocin_synth_dom"/>
</dbReference>
<keyword evidence="3" id="KW-1185">Reference proteome</keyword>
<comment type="caution">
    <text evidence="2">The sequence shown here is derived from an EMBL/GenBank/DDBJ whole genome shotgun (WGS) entry which is preliminary data.</text>
</comment>
<reference evidence="2 3" key="1">
    <citation type="submission" date="2020-03" db="EMBL/GenBank/DDBJ databases">
        <title>Draft genome of Streptomyces sp. ventii, isolated from the Axial Seamount in the Pacific Ocean, and resequencing of the two type strains Streptomyces lonarensis strain NCL 716 and Streptomyces bohaiensis strain 11A07.</title>
        <authorList>
            <person name="Loughran R.M."/>
            <person name="Pfannmuller K.M."/>
            <person name="Wasson B.J."/>
            <person name="Deadmond M.C."/>
            <person name="Paddock B.E."/>
            <person name="Koyack M.J."/>
            <person name="Gallegos D.A."/>
            <person name="Mitchell E.A."/>
            <person name="Ushijima B."/>
            <person name="Saw J.H."/>
            <person name="Mcphail K.L."/>
            <person name="Videau P."/>
        </authorList>
    </citation>
    <scope>NUCLEOTIDE SEQUENCE [LARGE SCALE GENOMIC DNA]</scope>
    <source>
        <strain evidence="2 3">NCL716</strain>
    </source>
</reference>
<feature type="domain" description="Thiopeptide-type bacteriocin biosynthesis" evidence="1">
    <location>
        <begin position="32"/>
        <end position="367"/>
    </location>
</feature>
<accession>A0A7X6D3L0</accession>
<dbReference type="EMBL" id="JAAVJD010000172">
    <property type="protein sequence ID" value="NJQ07566.1"/>
    <property type="molecule type" value="Genomic_DNA"/>
</dbReference>